<comment type="caution">
    <text evidence="17">The sequence shown here is derived from an EMBL/GenBank/DDBJ whole genome shotgun (WGS) entry which is preliminary data.</text>
</comment>
<feature type="binding site" evidence="16">
    <location>
        <position position="128"/>
    </location>
    <ligand>
        <name>ATP</name>
        <dbReference type="ChEBI" id="CHEBI:30616"/>
    </ligand>
</feature>
<reference evidence="17 18" key="1">
    <citation type="submission" date="2019-11" db="EMBL/GenBank/DDBJ databases">
        <authorList>
            <person name="Zhang X.Y."/>
        </authorList>
    </citation>
    <scope>NUCLEOTIDE SEQUENCE [LARGE SCALE GENOMIC DNA]</scope>
    <source>
        <strain evidence="17 18">C176</strain>
    </source>
</reference>
<evidence type="ECO:0000313" key="17">
    <source>
        <dbReference type="EMBL" id="MRH78907.1"/>
    </source>
</evidence>
<evidence type="ECO:0000256" key="2">
    <source>
        <dbReference type="ARBA" id="ARBA00001958"/>
    </source>
</evidence>
<accession>A0A6N7QX51</accession>
<dbReference type="InterPro" id="IPR043129">
    <property type="entry name" value="ATPase_NBD"/>
</dbReference>
<evidence type="ECO:0000256" key="6">
    <source>
        <dbReference type="ARBA" id="ARBA00012102"/>
    </source>
</evidence>
<name>A0A6N7QX51_9GAMM</name>
<evidence type="ECO:0000256" key="5">
    <source>
        <dbReference type="ARBA" id="ARBA00011738"/>
    </source>
</evidence>
<proteinExistence type="inferred from homology"/>
<evidence type="ECO:0000256" key="1">
    <source>
        <dbReference type="ARBA" id="ARBA00001206"/>
    </source>
</evidence>
<keyword evidence="10 16" id="KW-0418">Kinase</keyword>
<evidence type="ECO:0000256" key="8">
    <source>
        <dbReference type="ARBA" id="ARBA00022679"/>
    </source>
</evidence>
<evidence type="ECO:0000256" key="13">
    <source>
        <dbReference type="ARBA" id="ARBA00022993"/>
    </source>
</evidence>
<sequence length="253" mass="26659">MNTLLIDIGNSRIKWTLASGDKLVSDVQSSEPAQFLQAMSAWAGGIRAPDRVRLVSVIEHSVISQVNDWVAEHWGVPVQRVRTPNSGHGGGVQIGYDRPEQLGADRWLAMVGARARNLLPACVIDAGSAITFDLINENAQHQGGLIMAGLLAQQAGLRAITPELPAVDFRPGQSASVENTPVFARNTRAALYSGGVHATAAALDALVCNANNAQQMTCQVVLTGGDAVEIAAAMRCESTIHPNLVLEGLAALS</sequence>
<keyword evidence="11 16" id="KW-0067">ATP-binding</keyword>
<comment type="catalytic activity">
    <reaction evidence="1 16">
        <text>(R)-pantothenate + ATP = (R)-4'-phosphopantothenate + ADP + H(+)</text>
        <dbReference type="Rhea" id="RHEA:16373"/>
        <dbReference type="ChEBI" id="CHEBI:10986"/>
        <dbReference type="ChEBI" id="CHEBI:15378"/>
        <dbReference type="ChEBI" id="CHEBI:29032"/>
        <dbReference type="ChEBI" id="CHEBI:30616"/>
        <dbReference type="ChEBI" id="CHEBI:456216"/>
        <dbReference type="EC" id="2.7.1.33"/>
    </reaction>
</comment>
<comment type="function">
    <text evidence="16">Catalyzes the phosphorylation of pantothenate (Pan), the first step in CoA biosynthesis.</text>
</comment>
<evidence type="ECO:0000256" key="4">
    <source>
        <dbReference type="ARBA" id="ARBA00005225"/>
    </source>
</evidence>
<feature type="binding site" evidence="16">
    <location>
        <begin position="7"/>
        <end position="14"/>
    </location>
    <ligand>
        <name>ATP</name>
        <dbReference type="ChEBI" id="CHEBI:30616"/>
    </ligand>
</feature>
<feature type="binding site" evidence="16">
    <location>
        <position position="187"/>
    </location>
    <ligand>
        <name>substrate</name>
    </ligand>
</feature>
<dbReference type="GO" id="GO:0005737">
    <property type="term" value="C:cytoplasm"/>
    <property type="evidence" value="ECO:0007669"/>
    <property type="project" value="UniProtKB-SubCell"/>
</dbReference>
<keyword evidence="8 16" id="KW-0808">Transferase</keyword>
<dbReference type="Gene3D" id="3.30.420.40">
    <property type="match status" value="2"/>
</dbReference>
<comment type="similarity">
    <text evidence="14 16">Belongs to the type III pantothenate kinase family.</text>
</comment>
<comment type="subcellular location">
    <subcellularLocation>
        <location evidence="3 16">Cytoplasm</location>
    </subcellularLocation>
</comment>
<gene>
    <name evidence="16" type="primary">coaX</name>
    <name evidence="17" type="ORF">GH984_09345</name>
</gene>
<dbReference type="UniPathway" id="UPA00241">
    <property type="reaction ID" value="UER00352"/>
</dbReference>
<organism evidence="17 18">
    <name type="scientific">Spiribacter salilacus</name>
    <dbReference type="NCBI Taxonomy" id="2664894"/>
    <lineage>
        <taxon>Bacteria</taxon>
        <taxon>Pseudomonadati</taxon>
        <taxon>Pseudomonadota</taxon>
        <taxon>Gammaproteobacteria</taxon>
        <taxon>Chromatiales</taxon>
        <taxon>Ectothiorhodospiraceae</taxon>
        <taxon>Spiribacter</taxon>
    </lineage>
</organism>
<evidence type="ECO:0000313" key="18">
    <source>
        <dbReference type="Proteomes" id="UP000433788"/>
    </source>
</evidence>
<evidence type="ECO:0000256" key="14">
    <source>
        <dbReference type="ARBA" id="ARBA00038036"/>
    </source>
</evidence>
<comment type="cofactor">
    <cofactor evidence="16">
        <name>NH4(+)</name>
        <dbReference type="ChEBI" id="CHEBI:28938"/>
    </cofactor>
    <cofactor evidence="16">
        <name>K(+)</name>
        <dbReference type="ChEBI" id="CHEBI:29103"/>
    </cofactor>
    <text evidence="16">A monovalent cation. Ammonium or potassium.</text>
</comment>
<keyword evidence="13 16" id="KW-0173">Coenzyme A biosynthesis</keyword>
<comment type="pathway">
    <text evidence="4 16">Cofactor biosynthesis; coenzyme A biosynthesis; CoA from (R)-pantothenate: step 1/5.</text>
</comment>
<dbReference type="GO" id="GO:0005524">
    <property type="term" value="F:ATP binding"/>
    <property type="evidence" value="ECO:0007669"/>
    <property type="project" value="UniProtKB-UniRule"/>
</dbReference>
<keyword evidence="16" id="KW-0479">Metal-binding</keyword>
<keyword evidence="18" id="KW-1185">Reference proteome</keyword>
<dbReference type="InterPro" id="IPR004619">
    <property type="entry name" value="Type_III_PanK"/>
</dbReference>
<dbReference type="HAMAP" id="MF_01274">
    <property type="entry name" value="Pantothen_kinase_3"/>
    <property type="match status" value="1"/>
</dbReference>
<comment type="subunit">
    <text evidence="5 16">Homodimer.</text>
</comment>
<dbReference type="NCBIfam" id="TIGR00671">
    <property type="entry name" value="baf"/>
    <property type="match status" value="1"/>
</dbReference>
<feature type="binding site" evidence="16">
    <location>
        <begin position="103"/>
        <end position="106"/>
    </location>
    <ligand>
        <name>substrate</name>
    </ligand>
</feature>
<dbReference type="EC" id="2.7.1.33" evidence="6 16"/>
<dbReference type="GO" id="GO:0046872">
    <property type="term" value="F:metal ion binding"/>
    <property type="evidence" value="ECO:0007669"/>
    <property type="project" value="UniProtKB-KW"/>
</dbReference>
<evidence type="ECO:0000256" key="16">
    <source>
        <dbReference type="HAMAP-Rule" id="MF_01274"/>
    </source>
</evidence>
<evidence type="ECO:0000256" key="7">
    <source>
        <dbReference type="ARBA" id="ARBA00022490"/>
    </source>
</evidence>
<dbReference type="EMBL" id="WJPP01000005">
    <property type="protein sequence ID" value="MRH78907.1"/>
    <property type="molecule type" value="Genomic_DNA"/>
</dbReference>
<feature type="binding site" evidence="16">
    <location>
        <position position="96"/>
    </location>
    <ligand>
        <name>substrate</name>
    </ligand>
</feature>
<dbReference type="CDD" id="cd24015">
    <property type="entry name" value="ASKHA_NBD_PanK-III"/>
    <property type="match status" value="1"/>
</dbReference>
<dbReference type="GO" id="GO:0004594">
    <property type="term" value="F:pantothenate kinase activity"/>
    <property type="evidence" value="ECO:0007669"/>
    <property type="project" value="UniProtKB-UniRule"/>
</dbReference>
<dbReference type="PANTHER" id="PTHR34265">
    <property type="entry name" value="TYPE III PANTOTHENATE KINASE"/>
    <property type="match status" value="1"/>
</dbReference>
<dbReference type="AlphaFoldDB" id="A0A6N7QX51"/>
<dbReference type="PANTHER" id="PTHR34265:SF1">
    <property type="entry name" value="TYPE III PANTOTHENATE KINASE"/>
    <property type="match status" value="1"/>
</dbReference>
<evidence type="ECO:0000256" key="3">
    <source>
        <dbReference type="ARBA" id="ARBA00004496"/>
    </source>
</evidence>
<feature type="active site" description="Proton acceptor" evidence="16">
    <location>
        <position position="105"/>
    </location>
</feature>
<evidence type="ECO:0000256" key="9">
    <source>
        <dbReference type="ARBA" id="ARBA00022741"/>
    </source>
</evidence>
<keyword evidence="12 16" id="KW-0630">Potassium</keyword>
<evidence type="ECO:0000256" key="12">
    <source>
        <dbReference type="ARBA" id="ARBA00022958"/>
    </source>
</evidence>
<evidence type="ECO:0000256" key="10">
    <source>
        <dbReference type="ARBA" id="ARBA00022777"/>
    </source>
</evidence>
<dbReference type="Proteomes" id="UP000433788">
    <property type="component" value="Unassembled WGS sequence"/>
</dbReference>
<dbReference type="SUPFAM" id="SSF53067">
    <property type="entry name" value="Actin-like ATPase domain"/>
    <property type="match status" value="2"/>
</dbReference>
<keyword evidence="9 16" id="KW-0547">Nucleotide-binding</keyword>
<comment type="cofactor">
    <cofactor evidence="2">
        <name>K(+)</name>
        <dbReference type="ChEBI" id="CHEBI:29103"/>
    </cofactor>
</comment>
<protein>
    <recommendedName>
        <fullName evidence="15 16">Type III pantothenate kinase</fullName>
        <ecNumber evidence="6 16">2.7.1.33</ecNumber>
    </recommendedName>
    <alternativeName>
        <fullName evidence="16">PanK-III</fullName>
    </alternativeName>
    <alternativeName>
        <fullName evidence="16">Pantothenic acid kinase</fullName>
    </alternativeName>
</protein>
<dbReference type="Pfam" id="PF03309">
    <property type="entry name" value="Pan_kinase"/>
    <property type="match status" value="1"/>
</dbReference>
<dbReference type="GO" id="GO:0015937">
    <property type="term" value="P:coenzyme A biosynthetic process"/>
    <property type="evidence" value="ECO:0007669"/>
    <property type="project" value="UniProtKB-UniRule"/>
</dbReference>
<evidence type="ECO:0000256" key="15">
    <source>
        <dbReference type="ARBA" id="ARBA00040883"/>
    </source>
</evidence>
<dbReference type="RefSeq" id="WP_153719962.1">
    <property type="nucleotide sequence ID" value="NZ_WJPP01000005.1"/>
</dbReference>
<feature type="binding site" evidence="16">
    <location>
        <position position="125"/>
    </location>
    <ligand>
        <name>K(+)</name>
        <dbReference type="ChEBI" id="CHEBI:29103"/>
    </ligand>
</feature>
<keyword evidence="7 16" id="KW-0963">Cytoplasm</keyword>
<evidence type="ECO:0000256" key="11">
    <source>
        <dbReference type="ARBA" id="ARBA00022840"/>
    </source>
</evidence>